<evidence type="ECO:0000313" key="8">
    <source>
        <dbReference type="EMBL" id="SNX33273.1"/>
    </source>
</evidence>
<dbReference type="SUPFAM" id="SSF57610">
    <property type="entry name" value="Thyroglobulin type-1 domain"/>
    <property type="match status" value="2"/>
</dbReference>
<feature type="domain" description="Thyroglobulin type-1" evidence="7">
    <location>
        <begin position="25"/>
        <end position="76"/>
    </location>
</feature>
<dbReference type="InterPro" id="IPR036857">
    <property type="entry name" value="Thyroglobulin_1_sf"/>
</dbReference>
<feature type="domain" description="Thyroglobulin type-1" evidence="7">
    <location>
        <begin position="86"/>
        <end position="149"/>
    </location>
</feature>
<name>A0A4V2H922_9ARAC</name>
<accession>A0A4V2H922</accession>
<feature type="disulfide bond" evidence="5">
    <location>
        <begin position="59"/>
        <end position="66"/>
    </location>
</feature>
<evidence type="ECO:0000256" key="6">
    <source>
        <dbReference type="SAM" id="SignalP"/>
    </source>
</evidence>
<dbReference type="PANTHER" id="PTHR12352:SF25">
    <property type="entry name" value="SPARC_OSTEONECTIN, CWCV AND KAZAL LIKE DOMAINS PROTEOGLYCAN 1"/>
    <property type="match status" value="1"/>
</dbReference>
<dbReference type="GO" id="GO:0005615">
    <property type="term" value="C:extracellular space"/>
    <property type="evidence" value="ECO:0007669"/>
    <property type="project" value="TreeGrafter"/>
</dbReference>
<evidence type="ECO:0000259" key="7">
    <source>
        <dbReference type="PROSITE" id="PS51162"/>
    </source>
</evidence>
<dbReference type="InterPro" id="IPR051950">
    <property type="entry name" value="Dev_reg/Prot_inhib"/>
</dbReference>
<feature type="chain" id="PRO_5036360120" evidence="6">
    <location>
        <begin position="18"/>
        <end position="149"/>
    </location>
</feature>
<dbReference type="PROSITE" id="PS00484">
    <property type="entry name" value="THYROGLOBULIN_1_1"/>
    <property type="match status" value="1"/>
</dbReference>
<evidence type="ECO:0000256" key="3">
    <source>
        <dbReference type="ARBA" id="ARBA00022737"/>
    </source>
</evidence>
<evidence type="ECO:0000256" key="5">
    <source>
        <dbReference type="PROSITE-ProRule" id="PRU00500"/>
    </source>
</evidence>
<feature type="signal peptide" evidence="6">
    <location>
        <begin position="1"/>
        <end position="17"/>
    </location>
</feature>
<keyword evidence="6" id="KW-0732">Signal</keyword>
<proteinExistence type="predicted"/>
<evidence type="ECO:0000256" key="2">
    <source>
        <dbReference type="ARBA" id="ARBA00022525"/>
    </source>
</evidence>
<evidence type="ECO:0000313" key="9">
    <source>
        <dbReference type="EMBL" id="SNX34281.1"/>
    </source>
</evidence>
<evidence type="ECO:0000256" key="1">
    <source>
        <dbReference type="ARBA" id="ARBA00004613"/>
    </source>
</evidence>
<protein>
    <submittedName>
        <fullName evidence="9">U104-Liphistoxin-Lsp1a_1</fullName>
    </submittedName>
    <submittedName>
        <fullName evidence="8">U81-Liphistoxin-Lsp1a_1</fullName>
    </submittedName>
</protein>
<dbReference type="EMBL" id="HAHK01000221">
    <property type="protein sequence ID" value="SNX34626.1"/>
    <property type="molecule type" value="Transcribed_RNA"/>
</dbReference>
<feature type="disulfide bond" evidence="5">
    <location>
        <begin position="129"/>
        <end position="149"/>
    </location>
</feature>
<dbReference type="GO" id="GO:0035592">
    <property type="term" value="P:establishment of protein localization to extracellular region"/>
    <property type="evidence" value="ECO:0007669"/>
    <property type="project" value="TreeGrafter"/>
</dbReference>
<dbReference type="Pfam" id="PF00086">
    <property type="entry name" value="Thyroglobulin_1"/>
    <property type="match status" value="2"/>
</dbReference>
<dbReference type="PANTHER" id="PTHR12352">
    <property type="entry name" value="SECRETED MODULAR CALCIUM-BINDING PROTEIN"/>
    <property type="match status" value="1"/>
</dbReference>
<reference evidence="9" key="1">
    <citation type="submission" date="2017-05" db="EMBL/GenBank/DDBJ databases">
        <authorList>
            <person name="QRISCLOUD D."/>
        </authorList>
    </citation>
    <scope>NUCLEOTIDE SEQUENCE</scope>
</reference>
<keyword evidence="2" id="KW-0964">Secreted</keyword>
<reference evidence="9" key="2">
    <citation type="submission" date="2019-05" db="EMBL/GenBank/DDBJ databases">
        <title>Unravelling the molecular evolution of spider venoms.</title>
        <authorList>
            <person name="Pineda S."/>
        </authorList>
    </citation>
    <scope>NUCLEOTIDE SEQUENCE</scope>
</reference>
<keyword evidence="4 5" id="KW-1015">Disulfide bond</keyword>
<dbReference type="CDD" id="cd00191">
    <property type="entry name" value="TY"/>
    <property type="match status" value="1"/>
</dbReference>
<comment type="subcellular location">
    <subcellularLocation>
        <location evidence="1">Secreted</location>
    </subcellularLocation>
</comment>
<dbReference type="InterPro" id="IPR000716">
    <property type="entry name" value="Thyroglobulin_1"/>
</dbReference>
<dbReference type="SMART" id="SM00211">
    <property type="entry name" value="TY"/>
    <property type="match status" value="2"/>
</dbReference>
<feature type="disulfide bond" evidence="5">
    <location>
        <begin position="120"/>
        <end position="127"/>
    </location>
</feature>
<dbReference type="Gene3D" id="4.10.800.10">
    <property type="entry name" value="Thyroglobulin type-1"/>
    <property type="match status" value="2"/>
</dbReference>
<evidence type="ECO:0000256" key="4">
    <source>
        <dbReference type="ARBA" id="ARBA00023157"/>
    </source>
</evidence>
<dbReference type="EMBL" id="HAHL01000267">
    <property type="protein sequence ID" value="SNX35140.1"/>
    <property type="molecule type" value="Transcribed_RNA"/>
</dbReference>
<comment type="caution">
    <text evidence="5">Lacks conserved residue(s) required for the propagation of feature annotation.</text>
</comment>
<dbReference type="PROSITE" id="PS51162">
    <property type="entry name" value="THYROGLOBULIN_1_2"/>
    <property type="match status" value="2"/>
</dbReference>
<sequence>MKGTELIILGLVAVASCWEFPGHPGTDCEETREYMQNAEKIYWMIPECNEDRTFVPMQCFENTDICMCVLPDGSPLTLPGFVNVTACDCFLELYKADSLNLIGSYIPQCENDGTYKAKQCHGSTGYCWCVDKKGTLLTEKVPPGHHLSC</sequence>
<dbReference type="EMBL" id="HAHL01000160">
    <property type="protein sequence ID" value="SNX34281.1"/>
    <property type="molecule type" value="Transcribed_RNA"/>
</dbReference>
<dbReference type="PROSITE" id="PS51257">
    <property type="entry name" value="PROKAR_LIPOPROTEIN"/>
    <property type="match status" value="1"/>
</dbReference>
<organism evidence="9">
    <name type="scientific">Liphistius sp. SGP-2016</name>
    <dbReference type="NCBI Taxonomy" id="1905180"/>
    <lineage>
        <taxon>Eukaryota</taxon>
        <taxon>Metazoa</taxon>
        <taxon>Ecdysozoa</taxon>
        <taxon>Arthropoda</taxon>
        <taxon>Chelicerata</taxon>
        <taxon>Arachnida</taxon>
        <taxon>Araneae</taxon>
        <taxon>Mesothelae</taxon>
        <taxon>Liphistiidae</taxon>
        <taxon>Liphistius</taxon>
    </lineage>
</organism>
<dbReference type="EMBL" id="HAHK01000061">
    <property type="protein sequence ID" value="SNX33273.1"/>
    <property type="molecule type" value="Transcribed_RNA"/>
</dbReference>
<keyword evidence="3" id="KW-0677">Repeat</keyword>
<dbReference type="AlphaFoldDB" id="A0A4V2H922"/>